<dbReference type="GO" id="GO:0008531">
    <property type="term" value="F:riboflavin kinase activity"/>
    <property type="evidence" value="ECO:0007669"/>
    <property type="project" value="UniProtKB-UniRule"/>
</dbReference>
<dbReference type="PANTHER" id="PTHR22749">
    <property type="entry name" value="RIBOFLAVIN KINASE/FMN ADENYLYLTRANSFERASE"/>
    <property type="match status" value="1"/>
</dbReference>
<dbReference type="NCBIfam" id="TIGR00083">
    <property type="entry name" value="ribF"/>
    <property type="match status" value="1"/>
</dbReference>
<reference evidence="16 17" key="1">
    <citation type="journal article" date="2011" name="Stand. Genomic Sci.">
        <title>Complete genome sequence of Syntrophobotulus glycolicus type strain (FlGlyR).</title>
        <authorList>
            <person name="Han C."/>
            <person name="Mwirichia R."/>
            <person name="Chertkov O."/>
            <person name="Held B."/>
            <person name="Lapidus A."/>
            <person name="Nolan M."/>
            <person name="Lucas S."/>
            <person name="Hammon N."/>
            <person name="Deshpande S."/>
            <person name="Cheng J.F."/>
            <person name="Tapia R."/>
            <person name="Goodwin L."/>
            <person name="Pitluck S."/>
            <person name="Huntemann M."/>
            <person name="Liolios K."/>
            <person name="Ivanova N."/>
            <person name="Pagani I."/>
            <person name="Mavromatis K."/>
            <person name="Ovchinikova G."/>
            <person name="Pati A."/>
            <person name="Chen A."/>
            <person name="Palaniappan K."/>
            <person name="Land M."/>
            <person name="Hauser L."/>
            <person name="Brambilla E.M."/>
            <person name="Rohde M."/>
            <person name="Spring S."/>
            <person name="Sikorski J."/>
            <person name="Goker M."/>
            <person name="Woyke T."/>
            <person name="Bristow J."/>
            <person name="Eisen J.A."/>
            <person name="Markowitz V."/>
            <person name="Hugenholtz P."/>
            <person name="Kyrpides N.C."/>
            <person name="Klenk H.P."/>
            <person name="Detter J.C."/>
        </authorList>
    </citation>
    <scope>NUCLEOTIDE SEQUENCE [LARGE SCALE GENOMIC DNA]</scope>
    <source>
        <strain evidence="17">DSM 8271 / FlGlyR</strain>
    </source>
</reference>
<dbReference type="NCBIfam" id="TIGR00125">
    <property type="entry name" value="cyt_tran_rel"/>
    <property type="match status" value="1"/>
</dbReference>
<evidence type="ECO:0000256" key="11">
    <source>
        <dbReference type="ARBA" id="ARBA00023268"/>
    </source>
</evidence>
<evidence type="ECO:0000256" key="3">
    <source>
        <dbReference type="ARBA" id="ARBA00022630"/>
    </source>
</evidence>
<dbReference type="eggNOG" id="COG0196">
    <property type="taxonomic scope" value="Bacteria"/>
</dbReference>
<keyword evidence="8 14" id="KW-0418">Kinase</keyword>
<dbReference type="SUPFAM" id="SSF52374">
    <property type="entry name" value="Nucleotidylyl transferase"/>
    <property type="match status" value="1"/>
</dbReference>
<dbReference type="InterPro" id="IPR015865">
    <property type="entry name" value="Riboflavin_kinase_bac/euk"/>
</dbReference>
<dbReference type="AlphaFoldDB" id="F0SU13"/>
<reference evidence="17" key="2">
    <citation type="submission" date="2011-02" db="EMBL/GenBank/DDBJ databases">
        <title>The complete genome of Syntrophobotulus glycolicus DSM 8271.</title>
        <authorList>
            <person name="Lucas S."/>
            <person name="Copeland A."/>
            <person name="Lapidus A."/>
            <person name="Bruce D."/>
            <person name="Goodwin L."/>
            <person name="Pitluck S."/>
            <person name="Kyrpides N."/>
            <person name="Mavromatis K."/>
            <person name="Pagani I."/>
            <person name="Ivanova N."/>
            <person name="Mikhailova N."/>
            <person name="Chertkov O."/>
            <person name="Held B."/>
            <person name="Detter J.C."/>
            <person name="Tapia R."/>
            <person name="Han C."/>
            <person name="Land M."/>
            <person name="Hauser L."/>
            <person name="Markowitz V."/>
            <person name="Cheng J.-F."/>
            <person name="Hugenholtz P."/>
            <person name="Woyke T."/>
            <person name="Wu D."/>
            <person name="Spring S."/>
            <person name="Schroeder M."/>
            <person name="Brambilla E."/>
            <person name="Klenk H.-P."/>
            <person name="Eisen J.A."/>
        </authorList>
    </citation>
    <scope>NUCLEOTIDE SEQUENCE [LARGE SCALE GENOMIC DNA]</scope>
    <source>
        <strain evidence="17">DSM 8271 / FlGlyR</strain>
    </source>
</reference>
<comment type="catalytic activity">
    <reaction evidence="13 14">
        <text>FMN + ATP + H(+) = FAD + diphosphate</text>
        <dbReference type="Rhea" id="RHEA:17237"/>
        <dbReference type="ChEBI" id="CHEBI:15378"/>
        <dbReference type="ChEBI" id="CHEBI:30616"/>
        <dbReference type="ChEBI" id="CHEBI:33019"/>
        <dbReference type="ChEBI" id="CHEBI:57692"/>
        <dbReference type="ChEBI" id="CHEBI:58210"/>
        <dbReference type="EC" id="2.7.7.2"/>
    </reaction>
</comment>
<comment type="pathway">
    <text evidence="2 14">Cofactor biosynthesis; FMN biosynthesis; FMN from riboflavin (ATP route): step 1/1.</text>
</comment>
<evidence type="ECO:0000256" key="4">
    <source>
        <dbReference type="ARBA" id="ARBA00022643"/>
    </source>
</evidence>
<dbReference type="InterPro" id="IPR023465">
    <property type="entry name" value="Riboflavin_kinase_dom_sf"/>
</dbReference>
<dbReference type="HOGENOM" id="CLU_048437_0_2_9"/>
<keyword evidence="10 14" id="KW-0067">ATP-binding</keyword>
<keyword evidence="7 14" id="KW-0547">Nucleotide-binding</keyword>
<evidence type="ECO:0000256" key="13">
    <source>
        <dbReference type="ARBA" id="ARBA00049494"/>
    </source>
</evidence>
<dbReference type="UniPathway" id="UPA00276">
    <property type="reaction ID" value="UER00406"/>
</dbReference>
<keyword evidence="9 14" id="KW-0274">FAD</keyword>
<dbReference type="Gene3D" id="3.40.50.620">
    <property type="entry name" value="HUPs"/>
    <property type="match status" value="1"/>
</dbReference>
<evidence type="ECO:0000256" key="12">
    <source>
        <dbReference type="ARBA" id="ARBA00047880"/>
    </source>
</evidence>
<evidence type="ECO:0000256" key="14">
    <source>
        <dbReference type="PIRNR" id="PIRNR004491"/>
    </source>
</evidence>
<dbReference type="SUPFAM" id="SSF82114">
    <property type="entry name" value="Riboflavin kinase-like"/>
    <property type="match status" value="1"/>
</dbReference>
<keyword evidence="6 14" id="KW-0548">Nucleotidyltransferase</keyword>
<proteinExistence type="inferred from homology"/>
<dbReference type="RefSeq" id="WP_013625401.1">
    <property type="nucleotide sequence ID" value="NC_015172.1"/>
</dbReference>
<protein>
    <recommendedName>
        <fullName evidence="14">Riboflavin biosynthesis protein</fullName>
    </recommendedName>
    <domain>
        <recommendedName>
            <fullName evidence="14">Riboflavin kinase</fullName>
            <ecNumber evidence="14">2.7.1.26</ecNumber>
        </recommendedName>
        <alternativeName>
            <fullName evidence="14">Flavokinase</fullName>
        </alternativeName>
    </domain>
    <domain>
        <recommendedName>
            <fullName evidence="14">FMN adenylyltransferase</fullName>
            <ecNumber evidence="14">2.7.7.2</ecNumber>
        </recommendedName>
        <alternativeName>
            <fullName evidence="14">FAD pyrophosphorylase</fullName>
        </alternativeName>
        <alternativeName>
            <fullName evidence="14">FAD synthase</fullName>
        </alternativeName>
    </domain>
</protein>
<evidence type="ECO:0000259" key="15">
    <source>
        <dbReference type="SMART" id="SM00904"/>
    </source>
</evidence>
<dbReference type="GO" id="GO:0009231">
    <property type="term" value="P:riboflavin biosynthetic process"/>
    <property type="evidence" value="ECO:0007669"/>
    <property type="project" value="InterPro"/>
</dbReference>
<keyword evidence="3 14" id="KW-0285">Flavoprotein</keyword>
<dbReference type="Pfam" id="PF01687">
    <property type="entry name" value="Flavokinase"/>
    <property type="match status" value="1"/>
</dbReference>
<comment type="similarity">
    <text evidence="14">Belongs to the ribF family.</text>
</comment>
<sequence length="310" mass="34692">MEVCDIEPGKKDKPSIIALGNFDGLHLGHRKLLEYGAEKAREMKVGLCVLLFDPHPFKILHPDKKLNLLTTTREKLRLFSEMGVEKVFLLKFTAEVANTSPKEFTCGIIKDLGAVHIVVGFNYSFGARGVGTPSDLESYGQECGFGVSVIQAEKIEDRVISSSEIRRFLLNGEIISAKKLLGRWPGISGKVVHGEKRGRILGFPTANILPDEDLLIPKNGVYAVSSAIDGQKIWGMMNIGYRPTFHSRPEKSIEIHFLNFEGNLYDQDLMISIHDRLRTEKKFSGVEEMIAQLNKDREAVITLYKTSLMS</sequence>
<dbReference type="InterPro" id="IPR002606">
    <property type="entry name" value="Riboflavin_kinase_bac"/>
</dbReference>
<dbReference type="InterPro" id="IPR004821">
    <property type="entry name" value="Cyt_trans-like"/>
</dbReference>
<evidence type="ECO:0000256" key="5">
    <source>
        <dbReference type="ARBA" id="ARBA00022679"/>
    </source>
</evidence>
<dbReference type="GO" id="GO:0005524">
    <property type="term" value="F:ATP binding"/>
    <property type="evidence" value="ECO:0007669"/>
    <property type="project" value="UniProtKB-UniRule"/>
</dbReference>
<dbReference type="GO" id="GO:0006747">
    <property type="term" value="P:FAD biosynthetic process"/>
    <property type="evidence" value="ECO:0007669"/>
    <property type="project" value="UniProtKB-UniRule"/>
</dbReference>
<dbReference type="Proteomes" id="UP000007488">
    <property type="component" value="Chromosome"/>
</dbReference>
<dbReference type="InterPro" id="IPR015864">
    <property type="entry name" value="FAD_synthase"/>
</dbReference>
<dbReference type="KEGG" id="sgy:Sgly_2247"/>
<dbReference type="SMART" id="SM00904">
    <property type="entry name" value="Flavokinase"/>
    <property type="match status" value="1"/>
</dbReference>
<keyword evidence="17" id="KW-1185">Reference proteome</keyword>
<dbReference type="EMBL" id="CP002547">
    <property type="protein sequence ID" value="ADY56536.1"/>
    <property type="molecule type" value="Genomic_DNA"/>
</dbReference>
<gene>
    <name evidence="16" type="ordered locus">Sgly_2247</name>
</gene>
<keyword evidence="4 14" id="KW-0288">FMN</keyword>
<evidence type="ECO:0000313" key="16">
    <source>
        <dbReference type="EMBL" id="ADY56536.1"/>
    </source>
</evidence>
<evidence type="ECO:0000313" key="17">
    <source>
        <dbReference type="Proteomes" id="UP000007488"/>
    </source>
</evidence>
<dbReference type="EC" id="2.7.7.2" evidence="14"/>
<dbReference type="GO" id="GO:0003919">
    <property type="term" value="F:FMN adenylyltransferase activity"/>
    <property type="evidence" value="ECO:0007669"/>
    <property type="project" value="UniProtKB-UniRule"/>
</dbReference>
<dbReference type="OrthoDB" id="9803667at2"/>
<name>F0SU13_SYNGF</name>
<evidence type="ECO:0000256" key="2">
    <source>
        <dbReference type="ARBA" id="ARBA00005201"/>
    </source>
</evidence>
<dbReference type="CDD" id="cd02064">
    <property type="entry name" value="FAD_synthetase_N"/>
    <property type="match status" value="1"/>
</dbReference>
<accession>F0SU13</accession>
<dbReference type="PIRSF" id="PIRSF004491">
    <property type="entry name" value="FAD_Synth"/>
    <property type="match status" value="1"/>
</dbReference>
<dbReference type="STRING" id="645991.Sgly_2247"/>
<feature type="domain" description="Riboflavin kinase" evidence="15">
    <location>
        <begin position="180"/>
        <end position="305"/>
    </location>
</feature>
<evidence type="ECO:0000256" key="7">
    <source>
        <dbReference type="ARBA" id="ARBA00022741"/>
    </source>
</evidence>
<dbReference type="PANTHER" id="PTHR22749:SF6">
    <property type="entry name" value="RIBOFLAVIN KINASE"/>
    <property type="match status" value="1"/>
</dbReference>
<keyword evidence="5 14" id="KW-0808">Transferase</keyword>
<dbReference type="UniPathway" id="UPA00277">
    <property type="reaction ID" value="UER00407"/>
</dbReference>
<dbReference type="GO" id="GO:0009398">
    <property type="term" value="P:FMN biosynthetic process"/>
    <property type="evidence" value="ECO:0007669"/>
    <property type="project" value="UniProtKB-UniRule"/>
</dbReference>
<dbReference type="Pfam" id="PF06574">
    <property type="entry name" value="FAD_syn"/>
    <property type="match status" value="1"/>
</dbReference>
<organism evidence="16 17">
    <name type="scientific">Syntrophobotulus glycolicus (strain DSM 8271 / FlGlyR)</name>
    <dbReference type="NCBI Taxonomy" id="645991"/>
    <lineage>
        <taxon>Bacteria</taxon>
        <taxon>Bacillati</taxon>
        <taxon>Bacillota</taxon>
        <taxon>Clostridia</taxon>
        <taxon>Eubacteriales</taxon>
        <taxon>Desulfitobacteriaceae</taxon>
        <taxon>Syntrophobotulus</taxon>
    </lineage>
</organism>
<dbReference type="InterPro" id="IPR023468">
    <property type="entry name" value="Riboflavin_kinase"/>
</dbReference>
<comment type="pathway">
    <text evidence="1 14">Cofactor biosynthesis; FAD biosynthesis; FAD from FMN: step 1/1.</text>
</comment>
<evidence type="ECO:0000256" key="6">
    <source>
        <dbReference type="ARBA" id="ARBA00022695"/>
    </source>
</evidence>
<dbReference type="NCBIfam" id="NF004162">
    <property type="entry name" value="PRK05627.1-5"/>
    <property type="match status" value="1"/>
</dbReference>
<evidence type="ECO:0000256" key="9">
    <source>
        <dbReference type="ARBA" id="ARBA00022827"/>
    </source>
</evidence>
<dbReference type="InterPro" id="IPR014729">
    <property type="entry name" value="Rossmann-like_a/b/a_fold"/>
</dbReference>
<dbReference type="EC" id="2.7.1.26" evidence="14"/>
<evidence type="ECO:0000256" key="1">
    <source>
        <dbReference type="ARBA" id="ARBA00004726"/>
    </source>
</evidence>
<evidence type="ECO:0000256" key="8">
    <source>
        <dbReference type="ARBA" id="ARBA00022777"/>
    </source>
</evidence>
<keyword evidence="11" id="KW-0511">Multifunctional enzyme</keyword>
<dbReference type="Gene3D" id="2.40.30.30">
    <property type="entry name" value="Riboflavin kinase-like"/>
    <property type="match status" value="1"/>
</dbReference>
<evidence type="ECO:0000256" key="10">
    <source>
        <dbReference type="ARBA" id="ARBA00022840"/>
    </source>
</evidence>
<dbReference type="FunFam" id="3.40.50.620:FF:000021">
    <property type="entry name" value="Riboflavin biosynthesis protein"/>
    <property type="match status" value="1"/>
</dbReference>
<comment type="catalytic activity">
    <reaction evidence="12 14">
        <text>riboflavin + ATP = FMN + ADP + H(+)</text>
        <dbReference type="Rhea" id="RHEA:14357"/>
        <dbReference type="ChEBI" id="CHEBI:15378"/>
        <dbReference type="ChEBI" id="CHEBI:30616"/>
        <dbReference type="ChEBI" id="CHEBI:57986"/>
        <dbReference type="ChEBI" id="CHEBI:58210"/>
        <dbReference type="ChEBI" id="CHEBI:456216"/>
        <dbReference type="EC" id="2.7.1.26"/>
    </reaction>
</comment>